<dbReference type="WBParaSite" id="SPAL_0000940200.1">
    <property type="protein sequence ID" value="SPAL_0000940200.1"/>
    <property type="gene ID" value="SPAL_0000940200"/>
</dbReference>
<evidence type="ECO:0000256" key="9">
    <source>
        <dbReference type="ARBA" id="ARBA00022982"/>
    </source>
</evidence>
<evidence type="ECO:0000256" key="10">
    <source>
        <dbReference type="ARBA" id="ARBA00022990"/>
    </source>
</evidence>
<sequence length="174" mass="19647">MTKLKKIASETIKNRRHTPLGEYIRDKLLAAYRSPITPPPGLPKAPGESPLFYPNRFPNTQTTRSPPPPALPNGVYHKLSDNYYLNHDARRSIEPPKALYKIDASGKPIYADQHGKQCDAVVNKGPGANFGLGTPTPGFGYEWTRDIKVERFPQQEDPVLRSFEKYDKFTSDKH</sequence>
<name>A0A0N5BU83_STREA</name>
<keyword evidence="10" id="KW-0007">Acetylation</keyword>
<evidence type="ECO:0000256" key="7">
    <source>
        <dbReference type="ARBA" id="ARBA00022660"/>
    </source>
</evidence>
<dbReference type="PANTHER" id="PTHR12485">
    <property type="entry name" value="NADH-UBIQUINONE OXIDOREDUCTASE SUBUNIT B"/>
    <property type="match status" value="1"/>
</dbReference>
<evidence type="ECO:0000256" key="14">
    <source>
        <dbReference type="ARBA" id="ARBA00033401"/>
    </source>
</evidence>
<evidence type="ECO:0000256" key="8">
    <source>
        <dbReference type="ARBA" id="ARBA00022792"/>
    </source>
</evidence>
<evidence type="ECO:0000256" key="2">
    <source>
        <dbReference type="ARBA" id="ARBA00004443"/>
    </source>
</evidence>
<organism evidence="16 17">
    <name type="scientific">Strongyloides papillosus</name>
    <name type="common">Intestinal threadworm</name>
    <dbReference type="NCBI Taxonomy" id="174720"/>
    <lineage>
        <taxon>Eukaryota</taxon>
        <taxon>Metazoa</taxon>
        <taxon>Ecdysozoa</taxon>
        <taxon>Nematoda</taxon>
        <taxon>Chromadorea</taxon>
        <taxon>Rhabditida</taxon>
        <taxon>Tylenchina</taxon>
        <taxon>Panagrolaimomorpha</taxon>
        <taxon>Strongyloidoidea</taxon>
        <taxon>Strongyloididae</taxon>
        <taxon>Strongyloides</taxon>
    </lineage>
</organism>
<dbReference type="GO" id="GO:0006120">
    <property type="term" value="P:mitochondrial electron transport, NADH to ubiquinone"/>
    <property type="evidence" value="ECO:0007669"/>
    <property type="project" value="TreeGrafter"/>
</dbReference>
<reference evidence="17" key="1">
    <citation type="submission" date="2017-02" db="UniProtKB">
        <authorList>
            <consortium name="WormBaseParasite"/>
        </authorList>
    </citation>
    <scope>IDENTIFICATION</scope>
</reference>
<keyword evidence="11" id="KW-0496">Mitochondrion</keyword>
<evidence type="ECO:0000256" key="5">
    <source>
        <dbReference type="ARBA" id="ARBA00016383"/>
    </source>
</evidence>
<dbReference type="InterPro" id="IPR009947">
    <property type="entry name" value="NDUA7"/>
</dbReference>
<feature type="region of interest" description="Disordered" evidence="15">
    <location>
        <begin position="34"/>
        <end position="72"/>
    </location>
</feature>
<evidence type="ECO:0000256" key="12">
    <source>
        <dbReference type="ARBA" id="ARBA00023136"/>
    </source>
</evidence>
<evidence type="ECO:0000256" key="3">
    <source>
        <dbReference type="ARBA" id="ARBA00005482"/>
    </source>
</evidence>
<evidence type="ECO:0000256" key="4">
    <source>
        <dbReference type="ARBA" id="ARBA00011533"/>
    </source>
</evidence>
<keyword evidence="7" id="KW-0679">Respiratory chain</keyword>
<evidence type="ECO:0000256" key="6">
    <source>
        <dbReference type="ARBA" id="ARBA00022448"/>
    </source>
</evidence>
<evidence type="ECO:0000256" key="11">
    <source>
        <dbReference type="ARBA" id="ARBA00023128"/>
    </source>
</evidence>
<comment type="subcellular location">
    <subcellularLocation>
        <location evidence="2">Mitochondrion inner membrane</location>
        <topology evidence="2">Peripheral membrane protein</topology>
        <orientation evidence="2">Matrix side</orientation>
    </subcellularLocation>
</comment>
<keyword evidence="9" id="KW-0249">Electron transport</keyword>
<evidence type="ECO:0000313" key="17">
    <source>
        <dbReference type="WBParaSite" id="SPAL_0000940200.1"/>
    </source>
</evidence>
<dbReference type="GO" id="GO:0005743">
    <property type="term" value="C:mitochondrial inner membrane"/>
    <property type="evidence" value="ECO:0007669"/>
    <property type="project" value="UniProtKB-SubCell"/>
</dbReference>
<protein>
    <recommendedName>
        <fullName evidence="5">NADH dehydrogenase [ubiquinone] 1 alpha subcomplex subunit 7</fullName>
    </recommendedName>
    <alternativeName>
        <fullName evidence="14">Complex I-B14.5a</fullName>
    </alternativeName>
    <alternativeName>
        <fullName evidence="13">NADH-ubiquinone oxidoreductase subunit B14.5a</fullName>
    </alternativeName>
</protein>
<evidence type="ECO:0000313" key="16">
    <source>
        <dbReference type="Proteomes" id="UP000046392"/>
    </source>
</evidence>
<keyword evidence="8" id="KW-0999">Mitochondrion inner membrane</keyword>
<dbReference type="Pfam" id="PF07347">
    <property type="entry name" value="CI-B14_5a"/>
    <property type="match status" value="1"/>
</dbReference>
<dbReference type="PANTHER" id="PTHR12485:SF1">
    <property type="entry name" value="NADH DEHYDROGENASE [UBIQUINONE] 1 ALPHA SUBCOMPLEX SUBUNIT 7"/>
    <property type="match status" value="1"/>
</dbReference>
<keyword evidence="16" id="KW-1185">Reference proteome</keyword>
<comment type="function">
    <text evidence="1">Accessory subunit of the mitochondrial membrane respiratory chain NADH dehydrogenase (Complex I), that is believed not to be involved in catalysis. Complex I functions in the transfer of electrons from NADH to the respiratory chain. The immediate electron acceptor for the enzyme is believed to be ubiquinone.</text>
</comment>
<evidence type="ECO:0000256" key="15">
    <source>
        <dbReference type="SAM" id="MobiDB-lite"/>
    </source>
</evidence>
<dbReference type="Proteomes" id="UP000046392">
    <property type="component" value="Unplaced"/>
</dbReference>
<keyword evidence="6" id="KW-0813">Transport</keyword>
<comment type="subunit">
    <text evidence="4">Complex I is composed of 45 different subunits.</text>
</comment>
<evidence type="ECO:0000256" key="1">
    <source>
        <dbReference type="ARBA" id="ARBA00003195"/>
    </source>
</evidence>
<evidence type="ECO:0000256" key="13">
    <source>
        <dbReference type="ARBA" id="ARBA00030360"/>
    </source>
</evidence>
<dbReference type="STRING" id="174720.A0A0N5BU83"/>
<keyword evidence="12" id="KW-0472">Membrane</keyword>
<dbReference type="AlphaFoldDB" id="A0A0N5BU83"/>
<proteinExistence type="inferred from homology"/>
<comment type="similarity">
    <text evidence="3">Belongs to the complex I NDUFA7 subunit family.</text>
</comment>
<accession>A0A0N5BU83</accession>